<dbReference type="EMBL" id="JACGXA010000006">
    <property type="protein sequence ID" value="MBA8806050.1"/>
    <property type="molecule type" value="Genomic_DNA"/>
</dbReference>
<reference evidence="3 5" key="1">
    <citation type="submission" date="2020-07" db="EMBL/GenBank/DDBJ databases">
        <title>Sequencing the genomes of 1000 actinobacteria strains.</title>
        <authorList>
            <person name="Klenk H.-P."/>
        </authorList>
    </citation>
    <scope>NUCLEOTIDE SEQUENCE [LARGE SCALE GENOMIC DNA]</scope>
    <source>
        <strain evidence="3 5">DSM 21349</strain>
    </source>
</reference>
<evidence type="ECO:0000313" key="3">
    <source>
        <dbReference type="EMBL" id="MBA8806037.1"/>
    </source>
</evidence>
<accession>A0A7W3PC11</accession>
<dbReference type="Gene3D" id="3.30.2400.10">
    <property type="entry name" value="Major capsid protein gp5"/>
    <property type="match status" value="1"/>
</dbReference>
<evidence type="ECO:0000259" key="2">
    <source>
        <dbReference type="Pfam" id="PF05065"/>
    </source>
</evidence>
<dbReference type="NCBIfam" id="TIGR01554">
    <property type="entry name" value="major_cap_HK97"/>
    <property type="match status" value="1"/>
</dbReference>
<dbReference type="AlphaFoldDB" id="A0A7W3PC11"/>
<comment type="subcellular location">
    <subcellularLocation>
        <location evidence="1">Virion</location>
    </subcellularLocation>
</comment>
<dbReference type="Proteomes" id="UP000580910">
    <property type="component" value="Unassembled WGS sequence"/>
</dbReference>
<organism evidence="3 5">
    <name type="scientific">Nocardioides ginsengisegetis</name>
    <dbReference type="NCBI Taxonomy" id="661491"/>
    <lineage>
        <taxon>Bacteria</taxon>
        <taxon>Bacillati</taxon>
        <taxon>Actinomycetota</taxon>
        <taxon>Actinomycetes</taxon>
        <taxon>Propionibacteriales</taxon>
        <taxon>Nocardioidaceae</taxon>
        <taxon>Nocardioides</taxon>
    </lineage>
</organism>
<dbReference type="SUPFAM" id="SSF56563">
    <property type="entry name" value="Major capsid protein gp5"/>
    <property type="match status" value="1"/>
</dbReference>
<dbReference type="InterPro" id="IPR024455">
    <property type="entry name" value="Phage_capsid"/>
</dbReference>
<dbReference type="Gene3D" id="3.30.2320.10">
    <property type="entry name" value="hypothetical protein PF0899 domain"/>
    <property type="match status" value="1"/>
</dbReference>
<comment type="caution">
    <text evidence="3">The sequence shown here is derived from an EMBL/GenBank/DDBJ whole genome shotgun (WGS) entry which is preliminary data.</text>
</comment>
<keyword evidence="5" id="KW-1185">Reference proteome</keyword>
<dbReference type="InterPro" id="IPR054612">
    <property type="entry name" value="Phage_capsid-like_C"/>
</dbReference>
<gene>
    <name evidence="3" type="ORF">FB382_004388</name>
    <name evidence="4" type="ORF">FB382_004402</name>
</gene>
<evidence type="ECO:0000313" key="4">
    <source>
        <dbReference type="EMBL" id="MBA8806050.1"/>
    </source>
</evidence>
<dbReference type="RefSeq" id="WP_182542038.1">
    <property type="nucleotide sequence ID" value="NZ_JACGXA010000005.1"/>
</dbReference>
<feature type="domain" description="Phage capsid-like C-terminal" evidence="2">
    <location>
        <begin position="16"/>
        <end position="297"/>
    </location>
</feature>
<dbReference type="Pfam" id="PF05065">
    <property type="entry name" value="Phage_capsid"/>
    <property type="match status" value="1"/>
</dbReference>
<dbReference type="EMBL" id="JACGXA010000005">
    <property type="protein sequence ID" value="MBA8806037.1"/>
    <property type="molecule type" value="Genomic_DNA"/>
</dbReference>
<evidence type="ECO:0000313" key="5">
    <source>
        <dbReference type="Proteomes" id="UP000580910"/>
    </source>
</evidence>
<name>A0A7W3PC11_9ACTN</name>
<evidence type="ECO:0000256" key="1">
    <source>
        <dbReference type="ARBA" id="ARBA00004328"/>
    </source>
</evidence>
<proteinExistence type="predicted"/>
<protein>
    <submittedName>
        <fullName evidence="3">HK97 family phage major capsid protein</fullName>
    </submittedName>
</protein>
<sequence length="300" mass="31647">MAITAATKLSDFSGFLNREQSEAIFNTAYQSSVVQQLTRRVPLGISGKSIPVVTGKVTAGWVAEGAQKPASSGSMALKTMDPKKLAAIAVVSAEVVRANPGGYMDVLRPQIAEAFALAFDAAALHGTSSPFSTNIDTGSSSQEFTGTAPAFTAVYDDLNAGLRTLVNAGKKPNGWAFDSRMEPEFNAAKDSQGRPIFLDATYTDEAGLIQRGKLLGRKAFLGDGVYAATPKIYGYLGDWSQAAWGAVGEISYSVSTEATVTINGTLTSLWENNLVAILAEAEYGWLVNDAASFVKYTNAA</sequence>